<gene>
    <name evidence="1" type="ORF">FF38_04467</name>
</gene>
<sequence length="190" mass="22009">MSLRSVNDRFLPQKHTLARVLFANVELIGLITNFPSDHPQPLQGQQDEIRYNYAKEYELQAFPISYFHYRHTITRSLTLVIVWPGYHHIFVFLYVFNSCDDDNVVDDYDNDNVDEYEDDDDVDVADDCVTTFSECSLTDYLQEILMANSSEEKKLNIKLFGVELVQFFHATLNNKTLKSIASFVADSDSI</sequence>
<dbReference type="EMBL" id="JRES01000480">
    <property type="protein sequence ID" value="KNC30941.1"/>
    <property type="molecule type" value="Genomic_DNA"/>
</dbReference>
<evidence type="ECO:0000313" key="1">
    <source>
        <dbReference type="EMBL" id="KNC30941.1"/>
    </source>
</evidence>
<protein>
    <submittedName>
        <fullName evidence="1">Uncharacterized protein</fullName>
    </submittedName>
</protein>
<accession>A0A0L0CFC9</accession>
<reference evidence="1 2" key="1">
    <citation type="journal article" date="2015" name="Nat. Commun.">
        <title>Lucilia cuprina genome unlocks parasitic fly biology to underpin future interventions.</title>
        <authorList>
            <person name="Anstead C.A."/>
            <person name="Korhonen P.K."/>
            <person name="Young N.D."/>
            <person name="Hall R.S."/>
            <person name="Jex A.R."/>
            <person name="Murali S.C."/>
            <person name="Hughes D.S."/>
            <person name="Lee S.F."/>
            <person name="Perry T."/>
            <person name="Stroehlein A.J."/>
            <person name="Ansell B.R."/>
            <person name="Breugelmans B."/>
            <person name="Hofmann A."/>
            <person name="Qu J."/>
            <person name="Dugan S."/>
            <person name="Lee S.L."/>
            <person name="Chao H."/>
            <person name="Dinh H."/>
            <person name="Han Y."/>
            <person name="Doddapaneni H.V."/>
            <person name="Worley K.C."/>
            <person name="Muzny D.M."/>
            <person name="Ioannidis P."/>
            <person name="Waterhouse R.M."/>
            <person name="Zdobnov E.M."/>
            <person name="James P.J."/>
            <person name="Bagnall N.H."/>
            <person name="Kotze A.C."/>
            <person name="Gibbs R.A."/>
            <person name="Richards S."/>
            <person name="Batterham P."/>
            <person name="Gasser R.B."/>
        </authorList>
    </citation>
    <scope>NUCLEOTIDE SEQUENCE [LARGE SCALE GENOMIC DNA]</scope>
    <source>
        <strain evidence="1 2">LS</strain>
        <tissue evidence="1">Full body</tissue>
    </source>
</reference>
<proteinExistence type="predicted"/>
<keyword evidence="2" id="KW-1185">Reference proteome</keyword>
<evidence type="ECO:0000313" key="2">
    <source>
        <dbReference type="Proteomes" id="UP000037069"/>
    </source>
</evidence>
<name>A0A0L0CFC9_LUCCU</name>
<dbReference type="AlphaFoldDB" id="A0A0L0CFC9"/>
<dbReference type="Proteomes" id="UP000037069">
    <property type="component" value="Unassembled WGS sequence"/>
</dbReference>
<comment type="caution">
    <text evidence="1">The sequence shown here is derived from an EMBL/GenBank/DDBJ whole genome shotgun (WGS) entry which is preliminary data.</text>
</comment>
<organism evidence="1 2">
    <name type="scientific">Lucilia cuprina</name>
    <name type="common">Green bottle fly</name>
    <name type="synonym">Australian sheep blowfly</name>
    <dbReference type="NCBI Taxonomy" id="7375"/>
    <lineage>
        <taxon>Eukaryota</taxon>
        <taxon>Metazoa</taxon>
        <taxon>Ecdysozoa</taxon>
        <taxon>Arthropoda</taxon>
        <taxon>Hexapoda</taxon>
        <taxon>Insecta</taxon>
        <taxon>Pterygota</taxon>
        <taxon>Neoptera</taxon>
        <taxon>Endopterygota</taxon>
        <taxon>Diptera</taxon>
        <taxon>Brachycera</taxon>
        <taxon>Muscomorpha</taxon>
        <taxon>Oestroidea</taxon>
        <taxon>Calliphoridae</taxon>
        <taxon>Luciliinae</taxon>
        <taxon>Lucilia</taxon>
    </lineage>
</organism>